<dbReference type="Proteomes" id="UP000559256">
    <property type="component" value="Unassembled WGS sequence"/>
</dbReference>
<feature type="transmembrane region" description="Helical" evidence="1">
    <location>
        <begin position="177"/>
        <end position="202"/>
    </location>
</feature>
<reference evidence="2 3" key="1">
    <citation type="journal article" date="2020" name="ISME J.">
        <title>Uncovering the hidden diversity of litter-decomposition mechanisms in mushroom-forming fungi.</title>
        <authorList>
            <person name="Floudas D."/>
            <person name="Bentzer J."/>
            <person name="Ahren D."/>
            <person name="Johansson T."/>
            <person name="Persson P."/>
            <person name="Tunlid A."/>
        </authorList>
    </citation>
    <scope>NUCLEOTIDE SEQUENCE [LARGE SCALE GENOMIC DNA]</scope>
    <source>
        <strain evidence="2 3">CBS 291.85</strain>
    </source>
</reference>
<evidence type="ECO:0000313" key="3">
    <source>
        <dbReference type="Proteomes" id="UP000559256"/>
    </source>
</evidence>
<protein>
    <submittedName>
        <fullName evidence="2">Uncharacterized protein</fullName>
    </submittedName>
</protein>
<gene>
    <name evidence="2" type="ORF">D9758_007094</name>
</gene>
<comment type="caution">
    <text evidence="2">The sequence shown here is derived from an EMBL/GenBank/DDBJ whole genome shotgun (WGS) entry which is preliminary data.</text>
</comment>
<keyword evidence="1" id="KW-0812">Transmembrane</keyword>
<feature type="transmembrane region" description="Helical" evidence="1">
    <location>
        <begin position="223"/>
        <end position="242"/>
    </location>
</feature>
<dbReference type="AlphaFoldDB" id="A0A8H5LME1"/>
<feature type="transmembrane region" description="Helical" evidence="1">
    <location>
        <begin position="31"/>
        <end position="49"/>
    </location>
</feature>
<evidence type="ECO:0000256" key="1">
    <source>
        <dbReference type="SAM" id="Phobius"/>
    </source>
</evidence>
<proteinExistence type="predicted"/>
<feature type="transmembrane region" description="Helical" evidence="1">
    <location>
        <begin position="101"/>
        <end position="122"/>
    </location>
</feature>
<dbReference type="OrthoDB" id="3174319at2759"/>
<keyword evidence="1" id="KW-1133">Transmembrane helix</keyword>
<keyword evidence="1" id="KW-0472">Membrane</keyword>
<name>A0A8H5LME1_9AGAR</name>
<organism evidence="2 3">
    <name type="scientific">Tetrapyrgos nigripes</name>
    <dbReference type="NCBI Taxonomy" id="182062"/>
    <lineage>
        <taxon>Eukaryota</taxon>
        <taxon>Fungi</taxon>
        <taxon>Dikarya</taxon>
        <taxon>Basidiomycota</taxon>
        <taxon>Agaricomycotina</taxon>
        <taxon>Agaricomycetes</taxon>
        <taxon>Agaricomycetidae</taxon>
        <taxon>Agaricales</taxon>
        <taxon>Marasmiineae</taxon>
        <taxon>Marasmiaceae</taxon>
        <taxon>Tetrapyrgos</taxon>
    </lineage>
</organism>
<feature type="transmembrane region" description="Helical" evidence="1">
    <location>
        <begin position="257"/>
        <end position="279"/>
    </location>
</feature>
<feature type="transmembrane region" description="Helical" evidence="1">
    <location>
        <begin position="134"/>
        <end position="157"/>
    </location>
</feature>
<sequence>MSEGNSAAQTGSGSEVADALNLIITTEGVEGLIYGVAFTVAVLALYLLMQQGLQNSPSRSFLSIVLIVLFVGSTIMSNLIIVTAQVRQLGNPDYDPYSTVLKWTIVSVFSSNLNYLLGDLIVIWRTWILFEGRIVIRVILATCVLASIGGITANITLTTFSLLQPDSSLGSQSHSPVFLTGTVALLFTNVVATVLVGYKAWLHRNFLKAYLGEISRKSQVEHVLILLTESGSIYCGILLLALLDSTIARVNATATDYLTAIVPHATTIYPAVIILLTALRKTHCDSTLQGRTPSQSIRFASGHGSNHAGADHVMSDVLGSTGIRFASYTPSGEYHGSRQIISGTRFSEESFQGLPEDAK</sequence>
<feature type="transmembrane region" description="Helical" evidence="1">
    <location>
        <begin position="61"/>
        <end position="81"/>
    </location>
</feature>
<keyword evidence="3" id="KW-1185">Reference proteome</keyword>
<evidence type="ECO:0000313" key="2">
    <source>
        <dbReference type="EMBL" id="KAF5362915.1"/>
    </source>
</evidence>
<dbReference type="EMBL" id="JAACJM010000036">
    <property type="protein sequence ID" value="KAF5362915.1"/>
    <property type="molecule type" value="Genomic_DNA"/>
</dbReference>
<accession>A0A8H5LME1</accession>